<accession>A0AA35TVF2</accession>
<proteinExistence type="predicted"/>
<feature type="non-terminal residue" evidence="2">
    <location>
        <position position="1"/>
    </location>
</feature>
<gene>
    <name evidence="2" type="ORF">GBAR_LOCUS30140</name>
</gene>
<organism evidence="2 3">
    <name type="scientific">Geodia barretti</name>
    <name type="common">Barrett's horny sponge</name>
    <dbReference type="NCBI Taxonomy" id="519541"/>
    <lineage>
        <taxon>Eukaryota</taxon>
        <taxon>Metazoa</taxon>
        <taxon>Porifera</taxon>
        <taxon>Demospongiae</taxon>
        <taxon>Heteroscleromorpha</taxon>
        <taxon>Tetractinellida</taxon>
        <taxon>Astrophorina</taxon>
        <taxon>Geodiidae</taxon>
        <taxon>Geodia</taxon>
    </lineage>
</organism>
<sequence length="419" mass="46169">DSEQKSSNEEEETEPDDGSSTATSEEEVKETASAKSEESKKEYSTTEGKGITRKRKQKEAKDESDTGCGGGDQGRVIKKHRERSNSPTARGSSQEGSLEQPGFKGKRKVKGKGKGVRICKKGESSSSTETDGSSPECHYNISETESKGLRNIFKRFFGRLCFKMKDPVELATHLQIKNLILYSAMNKLLISPESQQAKAITLVRALQKQIKYRPDRLFTIVEVFLQNAALKEPGKEMLQEIGKVCPERTAFLFGSEQPPSDRQVEIPGSESKTTIHREISGTPLSCNPSPAFSFETGSEVAAKGISKHAAIASVADGISPSQEVSQSVPQSGVSPVLTEYKQYLQSCYKARVLAPADKYLPTLEAPYINLAMIRRGHYNPEQRDEFTRRTLHGGVDQILQSKTPINIEDLVTPEHSGRP</sequence>
<feature type="compositionally biased region" description="Polar residues" evidence="1">
    <location>
        <begin position="85"/>
        <end position="97"/>
    </location>
</feature>
<dbReference type="Proteomes" id="UP001174909">
    <property type="component" value="Unassembled WGS sequence"/>
</dbReference>
<keyword evidence="3" id="KW-1185">Reference proteome</keyword>
<evidence type="ECO:0000313" key="2">
    <source>
        <dbReference type="EMBL" id="CAI8055198.1"/>
    </source>
</evidence>
<feature type="region of interest" description="Disordered" evidence="1">
    <location>
        <begin position="1"/>
        <end position="140"/>
    </location>
</feature>
<feature type="compositionally biased region" description="Basic and acidic residues" evidence="1">
    <location>
        <begin position="29"/>
        <end position="44"/>
    </location>
</feature>
<comment type="caution">
    <text evidence="2">The sequence shown here is derived from an EMBL/GenBank/DDBJ whole genome shotgun (WGS) entry which is preliminary data.</text>
</comment>
<dbReference type="AlphaFoldDB" id="A0AA35TVF2"/>
<feature type="non-terminal residue" evidence="2">
    <location>
        <position position="419"/>
    </location>
</feature>
<feature type="compositionally biased region" description="Low complexity" evidence="1">
    <location>
        <begin position="124"/>
        <end position="134"/>
    </location>
</feature>
<evidence type="ECO:0000313" key="3">
    <source>
        <dbReference type="Proteomes" id="UP001174909"/>
    </source>
</evidence>
<name>A0AA35TVF2_GEOBA</name>
<dbReference type="EMBL" id="CASHTH010004260">
    <property type="protein sequence ID" value="CAI8055198.1"/>
    <property type="molecule type" value="Genomic_DNA"/>
</dbReference>
<protein>
    <submittedName>
        <fullName evidence="2">Uncharacterized protein</fullName>
    </submittedName>
</protein>
<feature type="compositionally biased region" description="Basic residues" evidence="1">
    <location>
        <begin position="104"/>
        <end position="119"/>
    </location>
</feature>
<evidence type="ECO:0000256" key="1">
    <source>
        <dbReference type="SAM" id="MobiDB-lite"/>
    </source>
</evidence>
<reference evidence="2" key="1">
    <citation type="submission" date="2023-03" db="EMBL/GenBank/DDBJ databases">
        <authorList>
            <person name="Steffen K."/>
            <person name="Cardenas P."/>
        </authorList>
    </citation>
    <scope>NUCLEOTIDE SEQUENCE</scope>
</reference>